<reference evidence="2" key="2">
    <citation type="submission" date="2023-05" db="EMBL/GenBank/DDBJ databases">
        <authorList>
            <person name="Schelkunov M.I."/>
        </authorList>
    </citation>
    <scope>NUCLEOTIDE SEQUENCE</scope>
    <source>
        <strain evidence="2">Hsosn_3</strain>
        <tissue evidence="2">Leaf</tissue>
    </source>
</reference>
<dbReference type="GO" id="GO:0031982">
    <property type="term" value="C:vesicle"/>
    <property type="evidence" value="ECO:0007669"/>
    <property type="project" value="TreeGrafter"/>
</dbReference>
<gene>
    <name evidence="2" type="ORF">POM88_035079</name>
</gene>
<dbReference type="EMBL" id="JAUIZM010000008">
    <property type="protein sequence ID" value="KAK1368987.1"/>
    <property type="molecule type" value="Genomic_DNA"/>
</dbReference>
<proteinExistence type="predicted"/>
<dbReference type="InterPro" id="IPR036869">
    <property type="entry name" value="J_dom_sf"/>
</dbReference>
<evidence type="ECO:0000313" key="2">
    <source>
        <dbReference type="EMBL" id="KAK1368987.1"/>
    </source>
</evidence>
<evidence type="ECO:0000256" key="1">
    <source>
        <dbReference type="SAM" id="MobiDB-lite"/>
    </source>
</evidence>
<comment type="caution">
    <text evidence="2">The sequence shown here is derived from an EMBL/GenBank/DDBJ whole genome shotgun (WGS) entry which is preliminary data.</text>
</comment>
<dbReference type="GO" id="GO:0072583">
    <property type="term" value="P:clathrin-dependent endocytosis"/>
    <property type="evidence" value="ECO:0007669"/>
    <property type="project" value="TreeGrafter"/>
</dbReference>
<evidence type="ECO:0000313" key="3">
    <source>
        <dbReference type="Proteomes" id="UP001237642"/>
    </source>
</evidence>
<feature type="compositionally biased region" description="Basic and acidic residues" evidence="1">
    <location>
        <begin position="1"/>
        <end position="26"/>
    </location>
</feature>
<keyword evidence="3" id="KW-1185">Reference proteome</keyword>
<feature type="region of interest" description="Disordered" evidence="1">
    <location>
        <begin position="105"/>
        <end position="127"/>
    </location>
</feature>
<dbReference type="GO" id="GO:0030276">
    <property type="term" value="F:clathrin binding"/>
    <property type="evidence" value="ECO:0007669"/>
    <property type="project" value="TreeGrafter"/>
</dbReference>
<dbReference type="PANTHER" id="PTHR23172">
    <property type="entry name" value="AUXILIN/CYCLIN G-ASSOCIATED KINASE-RELATED"/>
    <property type="match status" value="1"/>
</dbReference>
<organism evidence="2 3">
    <name type="scientific">Heracleum sosnowskyi</name>
    <dbReference type="NCBI Taxonomy" id="360622"/>
    <lineage>
        <taxon>Eukaryota</taxon>
        <taxon>Viridiplantae</taxon>
        <taxon>Streptophyta</taxon>
        <taxon>Embryophyta</taxon>
        <taxon>Tracheophyta</taxon>
        <taxon>Spermatophyta</taxon>
        <taxon>Magnoliopsida</taxon>
        <taxon>eudicotyledons</taxon>
        <taxon>Gunneridae</taxon>
        <taxon>Pentapetalae</taxon>
        <taxon>asterids</taxon>
        <taxon>campanulids</taxon>
        <taxon>Apiales</taxon>
        <taxon>Apiaceae</taxon>
        <taxon>Apioideae</taxon>
        <taxon>apioid superclade</taxon>
        <taxon>Tordylieae</taxon>
        <taxon>Tordyliinae</taxon>
        <taxon>Heracleum</taxon>
    </lineage>
</organism>
<feature type="region of interest" description="Disordered" evidence="1">
    <location>
        <begin position="1"/>
        <end position="35"/>
    </location>
</feature>
<name>A0AAD8MDM3_9APIA</name>
<sequence>MNFRRKPTEKTSRRSFHRDSRPLHPEDFDDVFGGPPRTVSFRQFDRSDYFYDDIFRNPVRIGAAKSCRKLPEFQIPAGERDSAGEVGRRSEEFCADFLRMDFSEVRRSRSRSKSNSSSASVLSTEEYSPFRPPISDDDFFSPVYASKLRPIHGQLKRDGSTMMHGVQQRRASSPESMSRGAYSYSSVKVSVVDEDDYMTQFHNQVDDDDDDDEISSSYVIEINSSYRERTDEGVGVDEAIAWAKESYQSHSSPEESSANLTERSAVLQFSDEDVNGCKSVHLQGECPNKVKTEDEQRNIDEFKKMELLEEDIKLWSSGKERNIELLLSTLHDILWPNSGWYPIALTNLYESSHVKKAYQKARLCLHPDKLQQRSASLLQKYMAEKIFPILQEAWAAYISQDIIISARG</sequence>
<dbReference type="GO" id="GO:0005737">
    <property type="term" value="C:cytoplasm"/>
    <property type="evidence" value="ECO:0007669"/>
    <property type="project" value="TreeGrafter"/>
</dbReference>
<dbReference type="Proteomes" id="UP001237642">
    <property type="component" value="Unassembled WGS sequence"/>
</dbReference>
<dbReference type="FunFam" id="1.10.287.110:FF:000043">
    <property type="entry name" value="J-domain protein required for chloroplast accumulation response 1"/>
    <property type="match status" value="1"/>
</dbReference>
<dbReference type="PANTHER" id="PTHR23172:SF69">
    <property type="entry name" value="CHAPERONE DNAJ-DOMAIN SUPERFAMILY PROTEIN"/>
    <property type="match status" value="1"/>
</dbReference>
<dbReference type="AlphaFoldDB" id="A0AAD8MDM3"/>
<dbReference type="SUPFAM" id="SSF46565">
    <property type="entry name" value="Chaperone J-domain"/>
    <property type="match status" value="1"/>
</dbReference>
<reference evidence="2" key="1">
    <citation type="submission" date="2023-02" db="EMBL/GenBank/DDBJ databases">
        <title>Genome of toxic invasive species Heracleum sosnowskyi carries increased number of genes despite the absence of recent whole-genome duplications.</title>
        <authorList>
            <person name="Schelkunov M."/>
            <person name="Shtratnikova V."/>
            <person name="Makarenko M."/>
            <person name="Klepikova A."/>
            <person name="Omelchenko D."/>
            <person name="Novikova G."/>
            <person name="Obukhova E."/>
            <person name="Bogdanov V."/>
            <person name="Penin A."/>
            <person name="Logacheva M."/>
        </authorList>
    </citation>
    <scope>NUCLEOTIDE SEQUENCE</scope>
    <source>
        <strain evidence="2">Hsosn_3</strain>
        <tissue evidence="2">Leaf</tissue>
    </source>
</reference>
<feature type="compositionally biased region" description="Low complexity" evidence="1">
    <location>
        <begin position="113"/>
        <end position="127"/>
    </location>
</feature>
<dbReference type="GO" id="GO:0072318">
    <property type="term" value="P:clathrin coat disassembly"/>
    <property type="evidence" value="ECO:0007669"/>
    <property type="project" value="TreeGrafter"/>
</dbReference>
<accession>A0AAD8MDM3</accession>
<dbReference type="Gene3D" id="1.10.287.110">
    <property type="entry name" value="DnaJ domain"/>
    <property type="match status" value="1"/>
</dbReference>
<protein>
    <submittedName>
        <fullName evidence="2">Uncharacterized protein</fullName>
    </submittedName>
</protein>